<evidence type="ECO:0000256" key="5">
    <source>
        <dbReference type="ARBA" id="ARBA00022729"/>
    </source>
</evidence>
<dbReference type="SUPFAM" id="SSF57302">
    <property type="entry name" value="Snake toxin-like"/>
    <property type="match status" value="1"/>
</dbReference>
<evidence type="ECO:0000256" key="11">
    <source>
        <dbReference type="ARBA" id="ARBA00031590"/>
    </source>
</evidence>
<dbReference type="EMBL" id="OY660884">
    <property type="protein sequence ID" value="CAJ1083400.1"/>
    <property type="molecule type" value="Genomic_DNA"/>
</dbReference>
<evidence type="ECO:0000256" key="10">
    <source>
        <dbReference type="ARBA" id="ARBA00029920"/>
    </source>
</evidence>
<evidence type="ECO:0000256" key="12">
    <source>
        <dbReference type="ARBA" id="ARBA00031867"/>
    </source>
</evidence>
<keyword evidence="4" id="KW-0336">GPI-anchor</keyword>
<dbReference type="InterPro" id="IPR045860">
    <property type="entry name" value="Snake_toxin-like_sf"/>
</dbReference>
<evidence type="ECO:0000256" key="8">
    <source>
        <dbReference type="ARBA" id="ARBA00023180"/>
    </source>
</evidence>
<evidence type="ECO:0000313" key="15">
    <source>
        <dbReference type="EMBL" id="CAJ1083400.1"/>
    </source>
</evidence>
<evidence type="ECO:0000256" key="9">
    <source>
        <dbReference type="ARBA" id="ARBA00023288"/>
    </source>
</evidence>
<proteinExistence type="predicted"/>
<keyword evidence="16" id="KW-1185">Reference proteome</keyword>
<evidence type="ECO:0000256" key="3">
    <source>
        <dbReference type="ARBA" id="ARBA00015038"/>
    </source>
</evidence>
<dbReference type="PANTHER" id="PTHR10036">
    <property type="entry name" value="CD59 GLYCOPROTEIN"/>
    <property type="match status" value="1"/>
</dbReference>
<protein>
    <recommendedName>
        <fullName evidence="3">CD59 glycoprotein</fullName>
    </recommendedName>
    <alternativeName>
        <fullName evidence="11">MAC-inhibitory protein</fullName>
    </alternativeName>
    <alternativeName>
        <fullName evidence="12">Membrane attack complex inhibition factor</fullName>
    </alternativeName>
    <alternativeName>
        <fullName evidence="10">Protectin</fullName>
    </alternativeName>
</protein>
<name>A0AAV1HCR5_XYRNO</name>
<dbReference type="InterPro" id="IPR016054">
    <property type="entry name" value="LY6_UPA_recep-like"/>
</dbReference>
<evidence type="ECO:0000256" key="2">
    <source>
        <dbReference type="ARBA" id="ARBA00011481"/>
    </source>
</evidence>
<gene>
    <name evidence="15" type="ORF">XNOV1_A029180</name>
</gene>
<dbReference type="Gene3D" id="2.10.60.10">
    <property type="entry name" value="CD59"/>
    <property type="match status" value="1"/>
</dbReference>
<dbReference type="InterPro" id="IPR056949">
    <property type="entry name" value="CD59"/>
</dbReference>
<evidence type="ECO:0000256" key="13">
    <source>
        <dbReference type="SAM" id="SignalP"/>
    </source>
</evidence>
<keyword evidence="7" id="KW-1015">Disulfide bond</keyword>
<evidence type="ECO:0000259" key="14">
    <source>
        <dbReference type="SMART" id="SM00134"/>
    </source>
</evidence>
<dbReference type="GO" id="GO:0098552">
    <property type="term" value="C:side of membrane"/>
    <property type="evidence" value="ECO:0007669"/>
    <property type="project" value="UniProtKB-KW"/>
</dbReference>
<evidence type="ECO:0000256" key="1">
    <source>
        <dbReference type="ARBA" id="ARBA00004589"/>
    </source>
</evidence>
<keyword evidence="5 13" id="KW-0732">Signal</keyword>
<accession>A0AAV1HCR5</accession>
<evidence type="ECO:0000256" key="4">
    <source>
        <dbReference type="ARBA" id="ARBA00022622"/>
    </source>
</evidence>
<dbReference type="CDD" id="cd23554">
    <property type="entry name" value="TFP_LU_ECD_CD59"/>
    <property type="match status" value="1"/>
</dbReference>
<sequence length="108" mass="11797">MMKSSVVFLLAVGFAMFGFGLSLQCYSCPGGSSSDCEVKQECNGGEDSCLKLTSGDDTYTTCMRYADCDLMTLGVRYPLPDFTFSCCQSKLCNGPEKSAFQKFKDFFG</sequence>
<comment type="subcellular location">
    <subcellularLocation>
        <location evidence="1">Membrane</location>
        <topology evidence="1">Lipid-anchor</topology>
        <topology evidence="1">GPI-anchor</topology>
    </subcellularLocation>
</comment>
<feature type="domain" description="UPAR/Ly6" evidence="14">
    <location>
        <begin position="23"/>
        <end position="100"/>
    </location>
</feature>
<dbReference type="Proteomes" id="UP001178508">
    <property type="component" value="Chromosome 21"/>
</dbReference>
<keyword evidence="8" id="KW-0325">Glycoprotein</keyword>
<reference evidence="15" key="1">
    <citation type="submission" date="2023-08" db="EMBL/GenBank/DDBJ databases">
        <authorList>
            <person name="Alioto T."/>
            <person name="Alioto T."/>
            <person name="Gomez Garrido J."/>
        </authorList>
    </citation>
    <scope>NUCLEOTIDE SEQUENCE</scope>
</reference>
<dbReference type="InterPro" id="IPR018363">
    <property type="entry name" value="CD59_antigen_CS"/>
</dbReference>
<evidence type="ECO:0000313" key="16">
    <source>
        <dbReference type="Proteomes" id="UP001178508"/>
    </source>
</evidence>
<evidence type="ECO:0000256" key="7">
    <source>
        <dbReference type="ARBA" id="ARBA00023157"/>
    </source>
</evidence>
<dbReference type="AlphaFoldDB" id="A0AAV1HCR5"/>
<feature type="chain" id="PRO_5043673520" description="CD59 glycoprotein" evidence="13">
    <location>
        <begin position="23"/>
        <end position="108"/>
    </location>
</feature>
<dbReference type="Pfam" id="PF25152">
    <property type="entry name" value="CD59"/>
    <property type="match status" value="1"/>
</dbReference>
<dbReference type="SMART" id="SM00134">
    <property type="entry name" value="LU"/>
    <property type="match status" value="1"/>
</dbReference>
<dbReference type="PROSITE" id="PS00983">
    <property type="entry name" value="LY6_UPAR"/>
    <property type="match status" value="1"/>
</dbReference>
<dbReference type="PANTHER" id="PTHR10036:SF13">
    <property type="entry name" value="CD59 MOLECULE (CD59 BLOOD GROUP)"/>
    <property type="match status" value="1"/>
</dbReference>
<feature type="signal peptide" evidence="13">
    <location>
        <begin position="1"/>
        <end position="22"/>
    </location>
</feature>
<keyword evidence="6" id="KW-0472">Membrane</keyword>
<evidence type="ECO:0000256" key="6">
    <source>
        <dbReference type="ARBA" id="ARBA00023136"/>
    </source>
</evidence>
<comment type="subunit">
    <text evidence="2">Interacts with T-cell surface antigen CD2.</text>
</comment>
<organism evidence="15 16">
    <name type="scientific">Xyrichtys novacula</name>
    <name type="common">Pearly razorfish</name>
    <name type="synonym">Hemipteronotus novacula</name>
    <dbReference type="NCBI Taxonomy" id="13765"/>
    <lineage>
        <taxon>Eukaryota</taxon>
        <taxon>Metazoa</taxon>
        <taxon>Chordata</taxon>
        <taxon>Craniata</taxon>
        <taxon>Vertebrata</taxon>
        <taxon>Euteleostomi</taxon>
        <taxon>Actinopterygii</taxon>
        <taxon>Neopterygii</taxon>
        <taxon>Teleostei</taxon>
        <taxon>Neoteleostei</taxon>
        <taxon>Acanthomorphata</taxon>
        <taxon>Eupercaria</taxon>
        <taxon>Labriformes</taxon>
        <taxon>Labridae</taxon>
        <taxon>Xyrichtys</taxon>
    </lineage>
</organism>
<keyword evidence="9" id="KW-0449">Lipoprotein</keyword>